<dbReference type="EMBL" id="QRUN01000006">
    <property type="protein sequence ID" value="RGR69370.1"/>
    <property type="molecule type" value="Genomic_DNA"/>
</dbReference>
<sequence>MVNVKGRYKAHGSEQQEFCIFKKQKKQKGEPGMRTDIFPENGRRMMSEMMCMCRCMCMSCMCCGKEKCAPDVSV</sequence>
<evidence type="ECO:0000313" key="1">
    <source>
        <dbReference type="EMBL" id="RGR69370.1"/>
    </source>
</evidence>
<comment type="caution">
    <text evidence="2">The sequence shown here is derived from an EMBL/GenBank/DDBJ whole genome shotgun (WGS) entry which is preliminary data.</text>
</comment>
<name>A0A1Q6T8X5_9FIRM</name>
<accession>A0A1Q6T8X5</accession>
<reference evidence="3 4" key="1">
    <citation type="submission" date="2018-08" db="EMBL/GenBank/DDBJ databases">
        <title>A genome reference for cultivated species of the human gut microbiota.</title>
        <authorList>
            <person name="Zou Y."/>
            <person name="Xue W."/>
            <person name="Luo G."/>
        </authorList>
    </citation>
    <scope>NUCLEOTIDE SEQUENCE [LARGE SCALE GENOMIC DNA]</scope>
    <source>
        <strain evidence="1 4">AF24-4</strain>
        <strain evidence="2 3">AM23-23AC</strain>
    </source>
</reference>
<dbReference type="Proteomes" id="UP000285820">
    <property type="component" value="Unassembled WGS sequence"/>
</dbReference>
<dbReference type="EMBL" id="QRHP01000007">
    <property type="protein sequence ID" value="RHF84553.1"/>
    <property type="molecule type" value="Genomic_DNA"/>
</dbReference>
<organism evidence="2 3">
    <name type="scientific">Roseburia inulinivorans</name>
    <dbReference type="NCBI Taxonomy" id="360807"/>
    <lineage>
        <taxon>Bacteria</taxon>
        <taxon>Bacillati</taxon>
        <taxon>Bacillota</taxon>
        <taxon>Clostridia</taxon>
        <taxon>Lachnospirales</taxon>
        <taxon>Lachnospiraceae</taxon>
        <taxon>Roseburia</taxon>
    </lineage>
</organism>
<evidence type="ECO:0000313" key="3">
    <source>
        <dbReference type="Proteomes" id="UP000283701"/>
    </source>
</evidence>
<proteinExistence type="predicted"/>
<protein>
    <submittedName>
        <fullName evidence="2">Uncharacterized protein</fullName>
    </submittedName>
</protein>
<evidence type="ECO:0000313" key="2">
    <source>
        <dbReference type="EMBL" id="RHF84553.1"/>
    </source>
</evidence>
<dbReference type="Proteomes" id="UP000283701">
    <property type="component" value="Unassembled WGS sequence"/>
</dbReference>
<dbReference type="AlphaFoldDB" id="A0A1Q6T8X5"/>
<gene>
    <name evidence="2" type="ORF">DW654_08275</name>
    <name evidence="1" type="ORF">DWY29_06925</name>
</gene>
<evidence type="ECO:0000313" key="4">
    <source>
        <dbReference type="Proteomes" id="UP000285820"/>
    </source>
</evidence>